<keyword evidence="2" id="KW-1185">Reference proteome</keyword>
<sequence length="645" mass="74480">MEGYDLDEFLTLDPSSLFRETDEMTTLKTLQRMRLAYADLEEQLKLLMVQENDSVLLYANNVLDVCNTLRNCEAKMDAIANLPNHNLLEIVKLNPLEEQFDDNELLRKNLFLDSTISSETIQQVKNKPKLVSKCILELQGSNLKNYKMLKRNKLLESYNFLKRLPKLIMVIEHLLPSLNLHQQDKTTFKLFISQHSKLVQVLFKRLETKCHSVLNFSSVVEHVLQAAGVLLLLGNLHDTIAKIKQERISRLNTAGKSQSLETILLDIFANVILEAFLDNIKDNDDPCQYINSTDQCTCEYGANDSFKQDKVFENACQLIYDKMQMYSVDEIPEAYSKLKQLVEDYPVSKGKVNFGLFDNLCINAQGLLHEVSKHLLQTIDKVYFNTATNLVESILLNIDKMLVNYKDPGKELEMLASFKSANVHHQQEFEKLILEKLSLTLVKVNTLLEVSFANAPLETVESVVKFDMLIFLQSLQEWIQSSCMHFLMFALEKFPKEVQDDCQRIQTSMVTYCLEKVLELYPPEQHELCHVNIIIAGKSLRMQFFTWNRFKHCQIMDIIDDVALQLVHKSISKELQGCRVKKIRHTRTLSKPLETNMAILSMAMQDGLYKNAKTCDELKRLIESVTVKKSETCSKMYQTFKHMLL</sequence>
<protein>
    <submittedName>
        <fullName evidence="1">Uncharacterized protein</fullName>
    </submittedName>
</protein>
<accession>A0AAD9UNY9</accession>
<dbReference type="RefSeq" id="XP_067803037.1">
    <property type="nucleotide sequence ID" value="XM_067947815.1"/>
</dbReference>
<dbReference type="Proteomes" id="UP001214638">
    <property type="component" value="Unassembled WGS sequence"/>
</dbReference>
<name>A0AAD9UNY9_9APIC</name>
<evidence type="ECO:0000313" key="1">
    <source>
        <dbReference type="EMBL" id="KAK2196195.1"/>
    </source>
</evidence>
<organism evidence="1 2">
    <name type="scientific">Babesia duncani</name>
    <dbReference type="NCBI Taxonomy" id="323732"/>
    <lineage>
        <taxon>Eukaryota</taxon>
        <taxon>Sar</taxon>
        <taxon>Alveolata</taxon>
        <taxon>Apicomplexa</taxon>
        <taxon>Aconoidasida</taxon>
        <taxon>Piroplasmida</taxon>
        <taxon>Babesiidae</taxon>
        <taxon>Babesia</taxon>
    </lineage>
</organism>
<dbReference type="KEGG" id="bdw:94337092"/>
<proteinExistence type="predicted"/>
<dbReference type="AlphaFoldDB" id="A0AAD9UNY9"/>
<reference evidence="1" key="1">
    <citation type="journal article" date="2023" name="Nat. Microbiol.">
        <title>Babesia duncani multi-omics identifies virulence factors and drug targets.</title>
        <authorList>
            <person name="Singh P."/>
            <person name="Lonardi S."/>
            <person name="Liang Q."/>
            <person name="Vydyam P."/>
            <person name="Khabirova E."/>
            <person name="Fang T."/>
            <person name="Gihaz S."/>
            <person name="Thekkiniath J."/>
            <person name="Munshi M."/>
            <person name="Abel S."/>
            <person name="Ciampossin L."/>
            <person name="Batugedara G."/>
            <person name="Gupta M."/>
            <person name="Lu X.M."/>
            <person name="Lenz T."/>
            <person name="Chakravarty S."/>
            <person name="Cornillot E."/>
            <person name="Hu Y."/>
            <person name="Ma W."/>
            <person name="Gonzalez L.M."/>
            <person name="Sanchez S."/>
            <person name="Estrada K."/>
            <person name="Sanchez-Flores A."/>
            <person name="Montero E."/>
            <person name="Harb O.S."/>
            <person name="Le Roch K.G."/>
            <person name="Mamoun C.B."/>
        </authorList>
    </citation>
    <scope>NUCLEOTIDE SEQUENCE</scope>
    <source>
        <strain evidence="1">WA1</strain>
    </source>
</reference>
<comment type="caution">
    <text evidence="1">The sequence shown here is derived from an EMBL/GenBank/DDBJ whole genome shotgun (WGS) entry which is preliminary data.</text>
</comment>
<dbReference type="EMBL" id="JALLKP010000003">
    <property type="protein sequence ID" value="KAK2196195.1"/>
    <property type="molecule type" value="Genomic_DNA"/>
</dbReference>
<gene>
    <name evidence="1" type="ORF">BdWA1_002795</name>
</gene>
<evidence type="ECO:0000313" key="2">
    <source>
        <dbReference type="Proteomes" id="UP001214638"/>
    </source>
</evidence>
<dbReference type="GeneID" id="94337092"/>